<name>A0A1R2CCF8_9CILI</name>
<comment type="caution">
    <text evidence="2">The sequence shown here is derived from an EMBL/GenBank/DDBJ whole genome shotgun (WGS) entry which is preliminary data.</text>
</comment>
<dbReference type="PROSITE" id="PS51419">
    <property type="entry name" value="RAB"/>
    <property type="match status" value="1"/>
</dbReference>
<evidence type="ECO:0008006" key="4">
    <source>
        <dbReference type="Google" id="ProtNLM"/>
    </source>
</evidence>
<dbReference type="AlphaFoldDB" id="A0A1R2CCF8"/>
<dbReference type="Gene3D" id="3.40.50.300">
    <property type="entry name" value="P-loop containing nucleotide triphosphate hydrolases"/>
    <property type="match status" value="2"/>
</dbReference>
<dbReference type="SMART" id="SM00173">
    <property type="entry name" value="RAS"/>
    <property type="match status" value="1"/>
</dbReference>
<reference evidence="2 3" key="1">
    <citation type="submission" date="2016-11" db="EMBL/GenBank/DDBJ databases">
        <title>The macronuclear genome of Stentor coeruleus: a giant cell with tiny introns.</title>
        <authorList>
            <person name="Slabodnick M."/>
            <person name="Ruby J.G."/>
            <person name="Reiff S.B."/>
            <person name="Swart E.C."/>
            <person name="Gosai S."/>
            <person name="Prabakaran S."/>
            <person name="Witkowska E."/>
            <person name="Larue G.E."/>
            <person name="Fisher S."/>
            <person name="Freeman R.M."/>
            <person name="Gunawardena J."/>
            <person name="Chu W."/>
            <person name="Stover N.A."/>
            <person name="Gregory B.D."/>
            <person name="Nowacki M."/>
            <person name="Derisi J."/>
            <person name="Roy S.W."/>
            <person name="Marshall W.F."/>
            <person name="Sood P."/>
        </authorList>
    </citation>
    <scope>NUCLEOTIDE SEQUENCE [LARGE SCALE GENOMIC DNA]</scope>
    <source>
        <strain evidence="2">WM001</strain>
    </source>
</reference>
<proteinExistence type="predicted"/>
<dbReference type="Proteomes" id="UP000187209">
    <property type="component" value="Unassembled WGS sequence"/>
</dbReference>
<evidence type="ECO:0000313" key="3">
    <source>
        <dbReference type="Proteomes" id="UP000187209"/>
    </source>
</evidence>
<dbReference type="SUPFAM" id="SSF52540">
    <property type="entry name" value="P-loop containing nucleoside triphosphate hydrolases"/>
    <property type="match status" value="1"/>
</dbReference>
<dbReference type="GO" id="GO:0005525">
    <property type="term" value="F:GTP binding"/>
    <property type="evidence" value="ECO:0007669"/>
    <property type="project" value="InterPro"/>
</dbReference>
<dbReference type="PRINTS" id="PR00449">
    <property type="entry name" value="RASTRNSFRMNG"/>
</dbReference>
<keyword evidence="3" id="KW-1185">Reference proteome</keyword>
<evidence type="ECO:0000313" key="2">
    <source>
        <dbReference type="EMBL" id="OMJ86650.1"/>
    </source>
</evidence>
<dbReference type="EMBL" id="MPUH01000199">
    <property type="protein sequence ID" value="OMJ86650.1"/>
    <property type="molecule type" value="Genomic_DNA"/>
</dbReference>
<evidence type="ECO:0000256" key="1">
    <source>
        <dbReference type="ARBA" id="ARBA00022741"/>
    </source>
</evidence>
<dbReference type="Pfam" id="PF00071">
    <property type="entry name" value="Ras"/>
    <property type="match status" value="1"/>
</dbReference>
<dbReference type="SMART" id="SM00175">
    <property type="entry name" value="RAB"/>
    <property type="match status" value="1"/>
</dbReference>
<sequence>MYCKGKPKKVKAYHEIAQILLVGESGVGKKNLYYRYFSDEFYDSPRGIPFYGKEKEIRMSKKLVLLMLWIEDHNISNRIDITSSLDLKNGIIFAFDLSNYASTIKFSKIIIFKIDITSSLDLKNGIIFAFDLSNYASFNNLHTCIETYNDAIKRKKKKIARTIVGCKCDLYQKEVPHEAILKLSEYYNIPYFEVSCKENTGVVELFTSMAQRILDLNIKY</sequence>
<gene>
    <name evidence="2" type="ORF">SteCoe_11802</name>
</gene>
<protein>
    <recommendedName>
        <fullName evidence="4">GTP-binding protein</fullName>
    </recommendedName>
</protein>
<dbReference type="GO" id="GO:0003924">
    <property type="term" value="F:GTPase activity"/>
    <property type="evidence" value="ECO:0007669"/>
    <property type="project" value="InterPro"/>
</dbReference>
<organism evidence="2 3">
    <name type="scientific">Stentor coeruleus</name>
    <dbReference type="NCBI Taxonomy" id="5963"/>
    <lineage>
        <taxon>Eukaryota</taxon>
        <taxon>Sar</taxon>
        <taxon>Alveolata</taxon>
        <taxon>Ciliophora</taxon>
        <taxon>Postciliodesmatophora</taxon>
        <taxon>Heterotrichea</taxon>
        <taxon>Heterotrichida</taxon>
        <taxon>Stentoridae</taxon>
        <taxon>Stentor</taxon>
    </lineage>
</organism>
<dbReference type="InterPro" id="IPR001806">
    <property type="entry name" value="Small_GTPase"/>
</dbReference>
<dbReference type="InterPro" id="IPR027417">
    <property type="entry name" value="P-loop_NTPase"/>
</dbReference>
<keyword evidence="1" id="KW-0547">Nucleotide-binding</keyword>
<dbReference type="PANTHER" id="PTHR47978">
    <property type="match status" value="1"/>
</dbReference>
<dbReference type="PROSITE" id="PS51421">
    <property type="entry name" value="RAS"/>
    <property type="match status" value="1"/>
</dbReference>
<accession>A0A1R2CCF8</accession>